<reference evidence="11 12" key="1">
    <citation type="submission" date="2016-10" db="EMBL/GenBank/DDBJ databases">
        <authorList>
            <person name="de Groot N.N."/>
        </authorList>
    </citation>
    <scope>NUCLEOTIDE SEQUENCE [LARGE SCALE GENOMIC DNA]</scope>
    <source>
        <strain evidence="11 12">DSM 21039</strain>
    </source>
</reference>
<keyword evidence="5 7" id="KW-0472">Membrane</keyword>
<evidence type="ECO:0000256" key="2">
    <source>
        <dbReference type="ARBA" id="ARBA00022448"/>
    </source>
</evidence>
<dbReference type="Gene3D" id="2.40.170.20">
    <property type="entry name" value="TonB-dependent receptor, beta-barrel domain"/>
    <property type="match status" value="1"/>
</dbReference>
<evidence type="ECO:0000313" key="11">
    <source>
        <dbReference type="EMBL" id="SEL37241.1"/>
    </source>
</evidence>
<evidence type="ECO:0000256" key="8">
    <source>
        <dbReference type="SAM" id="MobiDB-lite"/>
    </source>
</evidence>
<evidence type="ECO:0000256" key="1">
    <source>
        <dbReference type="ARBA" id="ARBA00004571"/>
    </source>
</evidence>
<evidence type="ECO:0000256" key="6">
    <source>
        <dbReference type="ARBA" id="ARBA00023237"/>
    </source>
</evidence>
<feature type="signal peptide" evidence="9">
    <location>
        <begin position="1"/>
        <end position="25"/>
    </location>
</feature>
<comment type="subcellular location">
    <subcellularLocation>
        <location evidence="1 7">Cell outer membrane</location>
        <topology evidence="1 7">Multi-pass membrane protein</topology>
    </subcellularLocation>
</comment>
<feature type="region of interest" description="Disordered" evidence="8">
    <location>
        <begin position="971"/>
        <end position="990"/>
    </location>
</feature>
<dbReference type="Gene3D" id="2.60.40.1120">
    <property type="entry name" value="Carboxypeptidase-like, regulatory domain"/>
    <property type="match status" value="1"/>
</dbReference>
<dbReference type="RefSeq" id="WP_089908824.1">
    <property type="nucleotide sequence ID" value="NZ_FOBB01000002.1"/>
</dbReference>
<evidence type="ECO:0000256" key="9">
    <source>
        <dbReference type="SAM" id="SignalP"/>
    </source>
</evidence>
<accession>A0A1H7PN21</accession>
<feature type="region of interest" description="Disordered" evidence="8">
    <location>
        <begin position="34"/>
        <end position="53"/>
    </location>
</feature>
<dbReference type="InterPro" id="IPR039426">
    <property type="entry name" value="TonB-dep_rcpt-like"/>
</dbReference>
<feature type="chain" id="PRO_5011616804" evidence="9">
    <location>
        <begin position="26"/>
        <end position="1014"/>
    </location>
</feature>
<evidence type="ECO:0000256" key="5">
    <source>
        <dbReference type="ARBA" id="ARBA00023136"/>
    </source>
</evidence>
<dbReference type="PROSITE" id="PS52016">
    <property type="entry name" value="TONB_DEPENDENT_REC_3"/>
    <property type="match status" value="1"/>
</dbReference>
<gene>
    <name evidence="11" type="ORF">SAMN04488505_102128</name>
</gene>
<feature type="domain" description="TonB-dependent receptor plug" evidence="10">
    <location>
        <begin position="119"/>
        <end position="245"/>
    </location>
</feature>
<dbReference type="AlphaFoldDB" id="A0A1H7PN21"/>
<dbReference type="InterPro" id="IPR023996">
    <property type="entry name" value="TonB-dep_OMP_SusC/RagA"/>
</dbReference>
<dbReference type="Pfam" id="PF07715">
    <property type="entry name" value="Plug"/>
    <property type="match status" value="1"/>
</dbReference>
<evidence type="ECO:0000256" key="4">
    <source>
        <dbReference type="ARBA" id="ARBA00022692"/>
    </source>
</evidence>
<dbReference type="STRING" id="573321.SAMN04488505_102128"/>
<dbReference type="InterPro" id="IPR036942">
    <property type="entry name" value="Beta-barrel_TonB_sf"/>
</dbReference>
<dbReference type="Gene3D" id="2.170.130.10">
    <property type="entry name" value="TonB-dependent receptor, plug domain"/>
    <property type="match status" value="1"/>
</dbReference>
<evidence type="ECO:0000256" key="7">
    <source>
        <dbReference type="PROSITE-ProRule" id="PRU01360"/>
    </source>
</evidence>
<dbReference type="Pfam" id="PF13715">
    <property type="entry name" value="CarbopepD_reg_2"/>
    <property type="match status" value="1"/>
</dbReference>
<dbReference type="GO" id="GO:0009279">
    <property type="term" value="C:cell outer membrane"/>
    <property type="evidence" value="ECO:0007669"/>
    <property type="project" value="UniProtKB-SubCell"/>
</dbReference>
<organism evidence="11 12">
    <name type="scientific">Chitinophaga rupis</name>
    <dbReference type="NCBI Taxonomy" id="573321"/>
    <lineage>
        <taxon>Bacteria</taxon>
        <taxon>Pseudomonadati</taxon>
        <taxon>Bacteroidota</taxon>
        <taxon>Chitinophagia</taxon>
        <taxon>Chitinophagales</taxon>
        <taxon>Chitinophagaceae</taxon>
        <taxon>Chitinophaga</taxon>
    </lineage>
</organism>
<comment type="similarity">
    <text evidence="7">Belongs to the TonB-dependent receptor family.</text>
</comment>
<evidence type="ECO:0000313" key="12">
    <source>
        <dbReference type="Proteomes" id="UP000198984"/>
    </source>
</evidence>
<proteinExistence type="inferred from homology"/>
<dbReference type="OrthoDB" id="9768177at2"/>
<evidence type="ECO:0000259" key="10">
    <source>
        <dbReference type="Pfam" id="PF07715"/>
    </source>
</evidence>
<dbReference type="InterPro" id="IPR037066">
    <property type="entry name" value="Plug_dom_sf"/>
</dbReference>
<dbReference type="NCBIfam" id="TIGR04056">
    <property type="entry name" value="OMP_RagA_SusC"/>
    <property type="match status" value="1"/>
</dbReference>
<keyword evidence="2 7" id="KW-0813">Transport</keyword>
<name>A0A1H7PN21_9BACT</name>
<keyword evidence="9" id="KW-0732">Signal</keyword>
<dbReference type="InterPro" id="IPR012910">
    <property type="entry name" value="Plug_dom"/>
</dbReference>
<dbReference type="InterPro" id="IPR008969">
    <property type="entry name" value="CarboxyPept-like_regulatory"/>
</dbReference>
<keyword evidence="6 7" id="KW-0998">Cell outer membrane</keyword>
<keyword evidence="4 7" id="KW-0812">Transmembrane</keyword>
<dbReference type="SUPFAM" id="SSF49464">
    <property type="entry name" value="Carboxypeptidase regulatory domain-like"/>
    <property type="match status" value="1"/>
</dbReference>
<dbReference type="SUPFAM" id="SSF56935">
    <property type="entry name" value="Porins"/>
    <property type="match status" value="1"/>
</dbReference>
<protein>
    <submittedName>
        <fullName evidence="11">Iron complex outermembrane recepter protein</fullName>
    </submittedName>
</protein>
<keyword evidence="12" id="KW-1185">Reference proteome</keyword>
<evidence type="ECO:0000256" key="3">
    <source>
        <dbReference type="ARBA" id="ARBA00022452"/>
    </source>
</evidence>
<dbReference type="Proteomes" id="UP000198984">
    <property type="component" value="Unassembled WGS sequence"/>
</dbReference>
<dbReference type="InterPro" id="IPR023997">
    <property type="entry name" value="TonB-dep_OMP_SusC/RagA_CS"/>
</dbReference>
<dbReference type="EMBL" id="FOBB01000002">
    <property type="protein sequence ID" value="SEL37241.1"/>
    <property type="molecule type" value="Genomic_DNA"/>
</dbReference>
<dbReference type="NCBIfam" id="TIGR04057">
    <property type="entry name" value="SusC_RagA_signa"/>
    <property type="match status" value="1"/>
</dbReference>
<sequence>MNKDLFRRARTLCLLLLLITGMANAQTRAVTGKVTDEKGDPIPGATIQIKGTNSGTAAGPDGTFKVNAPENATTLVISYVGFTSQEVSISGKTNVSIVLQTGSTQLTDVVVVGYGTVRKKDLTGAVASIQAKDFNKGTFTAPDQLIQGKVAGVQIVSNSGQPGAATTVRIRGNAALTGTGQPLYVVDGVPLDGRSARPGLYVPELGNVPGGNALNFINPFDIASVDVLKDASATAIYGSRAAYGVVLITTKRGQAGEPKLDIGASVGVSNIMRRINVLDGDQYRQALQKWDLGNTNDKGANVNALDAILRTAVTQNYNIGVSGGSDNAKYRLSAGMLDQQGIVKKSDFKKYTVGLNAGFKFLNNKRLGVDLNVISNQYQENIPPITNDAGFGNSLLGQALQWNPTEPLYNADGSLNIKQGSAAVNPVAMSEVYHDKSRVTTILGSISPYYKITDDLEFRMQYSINYSSGIRRTAVDGNINLNTFGINANPPSGLGWANIGQNELATQQFTNTLTYNKEINKDLHLNALAGYEYLKFTNKGAYMNGLGPAQAGGFGNYGLDLTDYIQFSNAAGRNITSFADPVSELQSYFGRVTLNLKDRYMITGTVRTDGSTKFGSNNRYGVFPSFAAAWNISNESFFTKGVVTNLKLRGGWGKTGNQEFPSGASQSRWAFQNNGAVSQQSNANPDLKWQSDKQYNIGLDFALVHDRITGSVDYFHKTTSDLLYPTTAIQPAASQSVVTWKNLDGKIVNKGVEAMVNASIVQGKDFSWDLGANVTFLKNNVTGMAAPIYTGQLNGQGVSGTLVEIIYNDLPINGFYTRTYGGMDKDGQSIYPNGDSLSYQGNPNPTKLLGISTTLAYKKLTLTANMNGAFGHKIYNNTFNNVVNISNLRGARNIAEEFFNASQQEALSNRVTSSSRFIESGNYMKLANVTLTYALGDIGHVVKGLNIYVTGQNLFVITKFKGFDPEVNVDKSSGAPGADSKTGMSTSGGVPSAGIEYQPYPSARTFTLGVNFSL</sequence>
<keyword evidence="3 7" id="KW-1134">Transmembrane beta strand</keyword>